<dbReference type="Gene3D" id="2.60.120.920">
    <property type="match status" value="1"/>
</dbReference>
<dbReference type="Proteomes" id="UP000694871">
    <property type="component" value="Unplaced"/>
</dbReference>
<dbReference type="Pfam" id="PF00622">
    <property type="entry name" value="SPRY"/>
    <property type="match status" value="1"/>
</dbReference>
<organism evidence="5 6">
    <name type="scientific">Gekko japonicus</name>
    <name type="common">Schlegel's Japanese gecko</name>
    <dbReference type="NCBI Taxonomy" id="146911"/>
    <lineage>
        <taxon>Eukaryota</taxon>
        <taxon>Metazoa</taxon>
        <taxon>Chordata</taxon>
        <taxon>Craniata</taxon>
        <taxon>Vertebrata</taxon>
        <taxon>Euteleostomi</taxon>
        <taxon>Lepidosauria</taxon>
        <taxon>Squamata</taxon>
        <taxon>Bifurcata</taxon>
        <taxon>Gekkota</taxon>
        <taxon>Gekkonidae</taxon>
        <taxon>Gekkoninae</taxon>
        <taxon>Gekko</taxon>
    </lineage>
</organism>
<dbReference type="InterPro" id="IPR006574">
    <property type="entry name" value="PRY"/>
</dbReference>
<name>A0ABM1JX03_GEKJA</name>
<evidence type="ECO:0000259" key="4">
    <source>
        <dbReference type="PROSITE" id="PS50188"/>
    </source>
</evidence>
<comment type="similarity">
    <text evidence="1">Belongs to the ohanin/vespryn family.</text>
</comment>
<dbReference type="PROSITE" id="PS50188">
    <property type="entry name" value="B302_SPRY"/>
    <property type="match status" value="1"/>
</dbReference>
<evidence type="ECO:0000313" key="6">
    <source>
        <dbReference type="RefSeq" id="XP_015265990.1"/>
    </source>
</evidence>
<evidence type="ECO:0000256" key="1">
    <source>
        <dbReference type="ARBA" id="ARBA00009651"/>
    </source>
</evidence>
<evidence type="ECO:0000313" key="5">
    <source>
        <dbReference type="Proteomes" id="UP000694871"/>
    </source>
</evidence>
<dbReference type="InterPro" id="IPR003879">
    <property type="entry name" value="Butyrophylin_SPRY"/>
</dbReference>
<dbReference type="GeneID" id="107109800"/>
<evidence type="ECO:0000256" key="3">
    <source>
        <dbReference type="ARBA" id="ARBA00034460"/>
    </source>
</evidence>
<dbReference type="Pfam" id="PF13765">
    <property type="entry name" value="PRY"/>
    <property type="match status" value="1"/>
</dbReference>
<keyword evidence="2" id="KW-0528">Neurotoxin</keyword>
<dbReference type="SMART" id="SM00449">
    <property type="entry name" value="SPRY"/>
    <property type="match status" value="1"/>
</dbReference>
<evidence type="ECO:0000256" key="2">
    <source>
        <dbReference type="ARBA" id="ARBA00022699"/>
    </source>
</evidence>
<sequence length="242" mass="27577">MWNIVAEFWFVFLDAMKMYDRCQPRTGSLTLDDVSVDLKWGYLELLEMSATVKGLVNYFIDILQNAYSLTRASVTLDRVSNNPHLFLSPDCKSVTWTPEPEVQYTWHRRFNRMSCVVGCQTFAIGRHFWEVGVKGLGDWAVGVARSSVKRKGLFSLCAEEGVFAVGKLEQQYKVFSIPHALLLPLDGELRWIGVSLNCFAGQVNFYDMARATRIFGFTEIGCFQEPFLPFFWLGGPAELIII</sequence>
<dbReference type="InterPro" id="IPR001870">
    <property type="entry name" value="B30.2/SPRY"/>
</dbReference>
<keyword evidence="5" id="KW-1185">Reference proteome</keyword>
<dbReference type="InterPro" id="IPR013320">
    <property type="entry name" value="ConA-like_dom_sf"/>
</dbReference>
<keyword evidence="2" id="KW-0800">Toxin</keyword>
<dbReference type="PRINTS" id="PR01407">
    <property type="entry name" value="BUTYPHLNCDUF"/>
</dbReference>
<comment type="function">
    <text evidence="3">Neurotoxin that produces dose-dependent hypolocomotion and hyperalgesia in mice. May directly act on the central nervous system, as it is 6500-fold more potent when administered intracerebroventricularly than intraperitoneal.</text>
</comment>
<dbReference type="InterPro" id="IPR003877">
    <property type="entry name" value="SPRY_dom"/>
</dbReference>
<dbReference type="InterPro" id="IPR043136">
    <property type="entry name" value="B30.2/SPRY_sf"/>
</dbReference>
<dbReference type="SMART" id="SM00589">
    <property type="entry name" value="PRY"/>
    <property type="match status" value="1"/>
</dbReference>
<proteinExistence type="inferred from homology"/>
<accession>A0ABM1JX03</accession>
<protein>
    <submittedName>
        <fullName evidence="6">Butyrophilin subfamily 1 member A1-like</fullName>
    </submittedName>
</protein>
<reference evidence="6" key="1">
    <citation type="submission" date="2025-08" db="UniProtKB">
        <authorList>
            <consortium name="RefSeq"/>
        </authorList>
    </citation>
    <scope>IDENTIFICATION</scope>
</reference>
<dbReference type="PANTHER" id="PTHR24103">
    <property type="entry name" value="E3 UBIQUITIN-PROTEIN LIGASE TRIM"/>
    <property type="match status" value="1"/>
</dbReference>
<gene>
    <name evidence="6" type="primary">LOC107109800</name>
</gene>
<feature type="domain" description="B30.2/SPRY" evidence="4">
    <location>
        <begin position="54"/>
        <end position="242"/>
    </location>
</feature>
<dbReference type="SUPFAM" id="SSF49899">
    <property type="entry name" value="Concanavalin A-like lectins/glucanases"/>
    <property type="match status" value="1"/>
</dbReference>
<dbReference type="RefSeq" id="XP_015265990.1">
    <property type="nucleotide sequence ID" value="XM_015410504.1"/>
</dbReference>
<dbReference type="InterPro" id="IPR050143">
    <property type="entry name" value="TRIM/RBCC"/>
</dbReference>